<feature type="compositionally biased region" description="Low complexity" evidence="1">
    <location>
        <begin position="23"/>
        <end position="37"/>
    </location>
</feature>
<dbReference type="Proteomes" id="UP001293254">
    <property type="component" value="Unassembled WGS sequence"/>
</dbReference>
<organism evidence="2 3">
    <name type="scientific">Sesamum alatum</name>
    <dbReference type="NCBI Taxonomy" id="300844"/>
    <lineage>
        <taxon>Eukaryota</taxon>
        <taxon>Viridiplantae</taxon>
        <taxon>Streptophyta</taxon>
        <taxon>Embryophyta</taxon>
        <taxon>Tracheophyta</taxon>
        <taxon>Spermatophyta</taxon>
        <taxon>Magnoliopsida</taxon>
        <taxon>eudicotyledons</taxon>
        <taxon>Gunneridae</taxon>
        <taxon>Pentapetalae</taxon>
        <taxon>asterids</taxon>
        <taxon>lamiids</taxon>
        <taxon>Lamiales</taxon>
        <taxon>Pedaliaceae</taxon>
        <taxon>Sesamum</taxon>
    </lineage>
</organism>
<comment type="caution">
    <text evidence="2">The sequence shown here is derived from an EMBL/GenBank/DDBJ whole genome shotgun (WGS) entry which is preliminary data.</text>
</comment>
<dbReference type="EMBL" id="JACGWO010000010">
    <property type="protein sequence ID" value="KAK4417417.1"/>
    <property type="molecule type" value="Genomic_DNA"/>
</dbReference>
<dbReference type="AlphaFoldDB" id="A0AAE1XTM9"/>
<accession>A0AAE1XTM9</accession>
<evidence type="ECO:0000313" key="2">
    <source>
        <dbReference type="EMBL" id="KAK4417417.1"/>
    </source>
</evidence>
<reference evidence="2" key="2">
    <citation type="journal article" date="2024" name="Plant">
        <title>Genomic evolution and insights into agronomic trait innovations of Sesamum species.</title>
        <authorList>
            <person name="Miao H."/>
            <person name="Wang L."/>
            <person name="Qu L."/>
            <person name="Liu H."/>
            <person name="Sun Y."/>
            <person name="Le M."/>
            <person name="Wang Q."/>
            <person name="Wei S."/>
            <person name="Zheng Y."/>
            <person name="Lin W."/>
            <person name="Duan Y."/>
            <person name="Cao H."/>
            <person name="Xiong S."/>
            <person name="Wang X."/>
            <person name="Wei L."/>
            <person name="Li C."/>
            <person name="Ma Q."/>
            <person name="Ju M."/>
            <person name="Zhao R."/>
            <person name="Li G."/>
            <person name="Mu C."/>
            <person name="Tian Q."/>
            <person name="Mei H."/>
            <person name="Zhang T."/>
            <person name="Gao T."/>
            <person name="Zhang H."/>
        </authorList>
    </citation>
    <scope>NUCLEOTIDE SEQUENCE</scope>
    <source>
        <strain evidence="2">3651</strain>
    </source>
</reference>
<feature type="compositionally biased region" description="Pro residues" evidence="1">
    <location>
        <begin position="54"/>
        <end position="79"/>
    </location>
</feature>
<protein>
    <submittedName>
        <fullName evidence="2">Uncharacterized protein</fullName>
    </submittedName>
</protein>
<gene>
    <name evidence="2" type="ORF">Salat_2567300</name>
</gene>
<feature type="region of interest" description="Disordered" evidence="1">
    <location>
        <begin position="1"/>
        <end position="115"/>
    </location>
</feature>
<keyword evidence="3" id="KW-1185">Reference proteome</keyword>
<name>A0AAE1XTM9_9LAMI</name>
<reference evidence="2" key="1">
    <citation type="submission" date="2020-06" db="EMBL/GenBank/DDBJ databases">
        <authorList>
            <person name="Li T."/>
            <person name="Hu X."/>
            <person name="Zhang T."/>
            <person name="Song X."/>
            <person name="Zhang H."/>
            <person name="Dai N."/>
            <person name="Sheng W."/>
            <person name="Hou X."/>
            <person name="Wei L."/>
        </authorList>
    </citation>
    <scope>NUCLEOTIDE SEQUENCE</scope>
    <source>
        <strain evidence="2">3651</strain>
        <tissue evidence="2">Leaf</tissue>
    </source>
</reference>
<sequence>MAVALRSPNWSPPLPLKRRPNIATLQTCAASTTTTTAEIHPLKRRHLDPSALEAPPPRSTALEPPPPRSLRPRSAPPNSPALEARRPNPPLKHRHSDLPALEALPPRSVKPNLPH</sequence>
<evidence type="ECO:0000313" key="3">
    <source>
        <dbReference type="Proteomes" id="UP001293254"/>
    </source>
</evidence>
<evidence type="ECO:0000256" key="1">
    <source>
        <dbReference type="SAM" id="MobiDB-lite"/>
    </source>
</evidence>
<proteinExistence type="predicted"/>